<feature type="domain" description="DUF4440" evidence="1">
    <location>
        <begin position="12"/>
        <end position="118"/>
    </location>
</feature>
<dbReference type="Proteomes" id="UP001597641">
    <property type="component" value="Unassembled WGS sequence"/>
</dbReference>
<organism evidence="2 3">
    <name type="scientific">Pontibacter toksunensis</name>
    <dbReference type="NCBI Taxonomy" id="1332631"/>
    <lineage>
        <taxon>Bacteria</taxon>
        <taxon>Pseudomonadati</taxon>
        <taxon>Bacteroidota</taxon>
        <taxon>Cytophagia</taxon>
        <taxon>Cytophagales</taxon>
        <taxon>Hymenobacteraceae</taxon>
        <taxon>Pontibacter</taxon>
    </lineage>
</organism>
<dbReference type="CDD" id="cd00531">
    <property type="entry name" value="NTF2_like"/>
    <property type="match status" value="1"/>
</dbReference>
<dbReference type="RefSeq" id="WP_377482002.1">
    <property type="nucleotide sequence ID" value="NZ_JBHUOX010000003.1"/>
</dbReference>
<dbReference type="PANTHER" id="PTHR31664">
    <property type="entry name" value="PROTEIN CBG16427"/>
    <property type="match status" value="1"/>
</dbReference>
<dbReference type="InterPro" id="IPR011944">
    <property type="entry name" value="Steroid_delta5-4_isomerase"/>
</dbReference>
<dbReference type="Gene3D" id="3.10.450.50">
    <property type="match status" value="1"/>
</dbReference>
<evidence type="ECO:0000313" key="3">
    <source>
        <dbReference type="Proteomes" id="UP001597641"/>
    </source>
</evidence>
<proteinExistence type="predicted"/>
<dbReference type="SUPFAM" id="SSF54427">
    <property type="entry name" value="NTF2-like"/>
    <property type="match status" value="1"/>
</dbReference>
<accession>A0ABW6BPL5</accession>
<dbReference type="PANTHER" id="PTHR31664:SF8">
    <property type="entry name" value="DUF4440 DOMAIN-CONTAINING PROTEIN"/>
    <property type="match status" value="1"/>
</dbReference>
<keyword evidence="3" id="KW-1185">Reference proteome</keyword>
<evidence type="ECO:0000313" key="2">
    <source>
        <dbReference type="EMBL" id="MFD2999768.1"/>
    </source>
</evidence>
<dbReference type="InterPro" id="IPR032710">
    <property type="entry name" value="NTF2-like_dom_sf"/>
</dbReference>
<name>A0ABW6BPL5_9BACT</name>
<gene>
    <name evidence="2" type="ORF">ACFS7Z_05320</name>
</gene>
<sequence>MENDSNGIRSEIERANQKFMETFRSGDAAGMAALYTENGMVLPPNDGFIEGREHIQRFWQSVMDKGVKSVELRIREVEQLGDTAYEVSRATLALENGQVIDQSKYVVVWKRQNGEWKLHRDIFNSNLKAEG</sequence>
<evidence type="ECO:0000259" key="1">
    <source>
        <dbReference type="Pfam" id="PF14534"/>
    </source>
</evidence>
<dbReference type="Pfam" id="PF14534">
    <property type="entry name" value="DUF4440"/>
    <property type="match status" value="1"/>
</dbReference>
<comment type="caution">
    <text evidence="2">The sequence shown here is derived from an EMBL/GenBank/DDBJ whole genome shotgun (WGS) entry which is preliminary data.</text>
</comment>
<dbReference type="EMBL" id="JBHUOX010000003">
    <property type="protein sequence ID" value="MFD2999768.1"/>
    <property type="molecule type" value="Genomic_DNA"/>
</dbReference>
<reference evidence="3" key="1">
    <citation type="journal article" date="2019" name="Int. J. Syst. Evol. Microbiol.">
        <title>The Global Catalogue of Microorganisms (GCM) 10K type strain sequencing project: providing services to taxonomists for standard genome sequencing and annotation.</title>
        <authorList>
            <consortium name="The Broad Institute Genomics Platform"/>
            <consortium name="The Broad Institute Genome Sequencing Center for Infectious Disease"/>
            <person name="Wu L."/>
            <person name="Ma J."/>
        </authorList>
    </citation>
    <scope>NUCLEOTIDE SEQUENCE [LARGE SCALE GENOMIC DNA]</scope>
    <source>
        <strain evidence="3">KCTC 23984</strain>
    </source>
</reference>
<protein>
    <submittedName>
        <fullName evidence="2">YybH family protein</fullName>
    </submittedName>
</protein>
<dbReference type="NCBIfam" id="TIGR02246">
    <property type="entry name" value="SgcJ/EcaC family oxidoreductase"/>
    <property type="match status" value="1"/>
</dbReference>
<dbReference type="InterPro" id="IPR027843">
    <property type="entry name" value="DUF4440"/>
</dbReference>